<evidence type="ECO:0000313" key="1">
    <source>
        <dbReference type="EMBL" id="CAD9147392.1"/>
    </source>
</evidence>
<protein>
    <submittedName>
        <fullName evidence="1">Uncharacterized protein</fullName>
    </submittedName>
</protein>
<gene>
    <name evidence="1" type="ORF">ACAT0790_LOCUS30042</name>
</gene>
<sequence>MATVGFPSQGKTYSLADLEAGKVEIAEGAFITKIKNAEGVATVLAALEKEFQWKPTSVLTSMDMVVGKLDQAKIAWLLAREELEFIEADGIVTICEKS</sequence>
<organism evidence="1">
    <name type="scientific">Alexandrium catenella</name>
    <name type="common">Red tide dinoflagellate</name>
    <name type="synonym">Gonyaulax catenella</name>
    <dbReference type="NCBI Taxonomy" id="2925"/>
    <lineage>
        <taxon>Eukaryota</taxon>
        <taxon>Sar</taxon>
        <taxon>Alveolata</taxon>
        <taxon>Dinophyceae</taxon>
        <taxon>Gonyaulacales</taxon>
        <taxon>Pyrocystaceae</taxon>
        <taxon>Alexandrium</taxon>
    </lineage>
</organism>
<reference evidence="1" key="1">
    <citation type="submission" date="2021-01" db="EMBL/GenBank/DDBJ databases">
        <authorList>
            <person name="Corre E."/>
            <person name="Pelletier E."/>
            <person name="Niang G."/>
            <person name="Scheremetjew M."/>
            <person name="Finn R."/>
            <person name="Kale V."/>
            <person name="Holt S."/>
            <person name="Cochrane G."/>
            <person name="Meng A."/>
            <person name="Brown T."/>
            <person name="Cohen L."/>
        </authorList>
    </citation>
    <scope>NUCLEOTIDE SEQUENCE</scope>
    <source>
        <strain evidence="1">OF101</strain>
    </source>
</reference>
<name>A0A7S1QSQ3_ALECA</name>
<proteinExistence type="predicted"/>
<accession>A0A7S1QSQ3</accession>
<dbReference type="AlphaFoldDB" id="A0A7S1QSQ3"/>
<dbReference type="EMBL" id="HBGE01049725">
    <property type="protein sequence ID" value="CAD9147392.1"/>
    <property type="molecule type" value="Transcribed_RNA"/>
</dbReference>